<name>A0A1M6HPS7_9FLAO</name>
<accession>A0A1M6HPS7</accession>
<gene>
    <name evidence="1" type="ORF">SAMN04488096_1172</name>
</gene>
<dbReference type="AlphaFoldDB" id="A0A1M6HPS7"/>
<protein>
    <submittedName>
        <fullName evidence="1">Uncharacterized protein</fullName>
    </submittedName>
</protein>
<evidence type="ECO:0000313" key="1">
    <source>
        <dbReference type="EMBL" id="SHJ24144.1"/>
    </source>
</evidence>
<keyword evidence="2" id="KW-1185">Reference proteome</keyword>
<proteinExistence type="predicted"/>
<dbReference type="OrthoDB" id="1454151at2"/>
<dbReference type="EMBL" id="FQYY01000017">
    <property type="protein sequence ID" value="SHJ24144.1"/>
    <property type="molecule type" value="Genomic_DNA"/>
</dbReference>
<sequence>MTEHKYIKDIDKLECDCFPDENFNSTDTLAFRWVHSDFNNPNNFLPVFKIDPNRVEDYENCNQKCMGYGLSLYSNLSKAEKKLTNYLKRKPQLVKVFGDSIAEGKLEKDDGIANKPDSKSHFTFHEHKNCNLKTKFATIKQIKL</sequence>
<dbReference type="RefSeq" id="WP_073153710.1">
    <property type="nucleotide sequence ID" value="NZ_FQYY01000017.1"/>
</dbReference>
<dbReference type="STRING" id="579105.SAMN04488096_1172"/>
<organism evidence="1 2">
    <name type="scientific">Mesonia phycicola</name>
    <dbReference type="NCBI Taxonomy" id="579105"/>
    <lineage>
        <taxon>Bacteria</taxon>
        <taxon>Pseudomonadati</taxon>
        <taxon>Bacteroidota</taxon>
        <taxon>Flavobacteriia</taxon>
        <taxon>Flavobacteriales</taxon>
        <taxon>Flavobacteriaceae</taxon>
        <taxon>Mesonia</taxon>
    </lineage>
</organism>
<evidence type="ECO:0000313" key="2">
    <source>
        <dbReference type="Proteomes" id="UP000184225"/>
    </source>
</evidence>
<reference evidence="1 2" key="1">
    <citation type="submission" date="2016-11" db="EMBL/GenBank/DDBJ databases">
        <authorList>
            <person name="Jaros S."/>
            <person name="Januszkiewicz K."/>
            <person name="Wedrychowicz H."/>
        </authorList>
    </citation>
    <scope>NUCLEOTIDE SEQUENCE [LARGE SCALE GENOMIC DNA]</scope>
    <source>
        <strain evidence="1 2">DSM 21425</strain>
    </source>
</reference>
<dbReference type="Proteomes" id="UP000184225">
    <property type="component" value="Unassembled WGS sequence"/>
</dbReference>